<evidence type="ECO:0000313" key="3">
    <source>
        <dbReference type="Proteomes" id="UP000076023"/>
    </source>
</evidence>
<gene>
    <name evidence="2" type="ORF">TSACC_22998</name>
</gene>
<keyword evidence="3" id="KW-1185">Reference proteome</keyword>
<keyword evidence="1" id="KW-0472">Membrane</keyword>
<protein>
    <submittedName>
        <fullName evidence="2">Uncharacterized protein</fullName>
    </submittedName>
</protein>
<keyword evidence="1" id="KW-1133">Transmembrane helix</keyword>
<dbReference type="AlphaFoldDB" id="A0A146GD14"/>
<comment type="caution">
    <text evidence="2">The sequence shown here is derived from an EMBL/GenBank/DDBJ whole genome shotgun (WGS) entry which is preliminary data.</text>
</comment>
<dbReference type="OrthoDB" id="192012at2"/>
<reference evidence="3" key="1">
    <citation type="journal article" date="2017" name="Genome Announc.">
        <title>Draft Genome Sequence of Terrimicrobium sacchariphilum NM-5T, a Facultative Anaerobic Soil Bacterium of the Class Spartobacteria.</title>
        <authorList>
            <person name="Qiu Y.L."/>
            <person name="Tourlousse D.M."/>
            <person name="Matsuura N."/>
            <person name="Ohashi A."/>
            <person name="Sekiguchi Y."/>
        </authorList>
    </citation>
    <scope>NUCLEOTIDE SEQUENCE [LARGE SCALE GENOMIC DNA]</scope>
    <source>
        <strain evidence="3">NM-5</strain>
    </source>
</reference>
<dbReference type="InParanoid" id="A0A146GD14"/>
<feature type="transmembrane region" description="Helical" evidence="1">
    <location>
        <begin position="90"/>
        <end position="112"/>
    </location>
</feature>
<organism evidence="2 3">
    <name type="scientific">Terrimicrobium sacchariphilum</name>
    <dbReference type="NCBI Taxonomy" id="690879"/>
    <lineage>
        <taxon>Bacteria</taxon>
        <taxon>Pseudomonadati</taxon>
        <taxon>Verrucomicrobiota</taxon>
        <taxon>Terrimicrobiia</taxon>
        <taxon>Terrimicrobiales</taxon>
        <taxon>Terrimicrobiaceae</taxon>
        <taxon>Terrimicrobium</taxon>
    </lineage>
</organism>
<evidence type="ECO:0000313" key="2">
    <source>
        <dbReference type="EMBL" id="GAT34567.1"/>
    </source>
</evidence>
<keyword evidence="1" id="KW-0812">Transmembrane</keyword>
<dbReference type="Proteomes" id="UP000076023">
    <property type="component" value="Unassembled WGS sequence"/>
</dbReference>
<sequence length="253" mass="26885">MDREQAKTILSAWRPGVDDPAGHAALEEALALMERDPELAEWFAAQQEEDDAIRAGLRSIEPPPGLRDAILAQAKTIDFPAERPSAPSVLARWAAIAACAVLAGLAGLAVYVSQLPQQIDSRYLAAELPRLDKKHAHSFESPTGDLEAIRSWLAAHGGPSDFQIPPGLANRGAIGCEVASVEGAKVSILCFPIAGGEPVHLYIVARNRLTTPPPEGAPVIATRDSAVLASWSAGDLSYFLSGRDSAAELQRFL</sequence>
<proteinExistence type="predicted"/>
<evidence type="ECO:0000256" key="1">
    <source>
        <dbReference type="SAM" id="Phobius"/>
    </source>
</evidence>
<name>A0A146GD14_TERSA</name>
<dbReference type="EMBL" id="BDCO01000002">
    <property type="protein sequence ID" value="GAT34567.1"/>
    <property type="molecule type" value="Genomic_DNA"/>
</dbReference>
<dbReference type="STRING" id="690879.TSACC_22998"/>
<accession>A0A146GD14</accession>
<dbReference type="RefSeq" id="WP_075080183.1">
    <property type="nucleotide sequence ID" value="NZ_BDCO01000002.1"/>
</dbReference>